<dbReference type="Gene3D" id="3.40.50.300">
    <property type="entry name" value="P-loop containing nucleotide triphosphate hydrolases"/>
    <property type="match status" value="2"/>
</dbReference>
<evidence type="ECO:0000256" key="4">
    <source>
        <dbReference type="SAM" id="Coils"/>
    </source>
</evidence>
<dbReference type="InterPro" id="IPR003439">
    <property type="entry name" value="ABC_transporter-like_ATP-bd"/>
</dbReference>
<dbReference type="RefSeq" id="XP_025341950.1">
    <property type="nucleotide sequence ID" value="XM_025488142.1"/>
</dbReference>
<feature type="domain" description="ABC transporter" evidence="6">
    <location>
        <begin position="82"/>
        <end position="323"/>
    </location>
</feature>
<dbReference type="PANTHER" id="PTHR19211:SF15">
    <property type="entry name" value="ATP-BINDING CASSETTE SUB-FAMILY F MEMBER 2"/>
    <property type="match status" value="1"/>
</dbReference>
<evidence type="ECO:0000256" key="1">
    <source>
        <dbReference type="ARBA" id="ARBA00022737"/>
    </source>
</evidence>
<keyword evidence="1" id="KW-0677">Repeat</keyword>
<dbReference type="Pfam" id="PF12848">
    <property type="entry name" value="ABC_tran_Xtn"/>
    <property type="match status" value="1"/>
</dbReference>
<evidence type="ECO:0000313" key="8">
    <source>
        <dbReference type="Proteomes" id="UP000244309"/>
    </source>
</evidence>
<keyword evidence="8" id="KW-1185">Reference proteome</keyword>
<dbReference type="VEuPathDB" id="FungiDB:CXQ85_004526"/>
<evidence type="ECO:0000256" key="5">
    <source>
        <dbReference type="SAM" id="MobiDB-lite"/>
    </source>
</evidence>
<dbReference type="STRING" id="45357.A0A2V1ASD5"/>
<keyword evidence="4" id="KW-0175">Coiled coil</keyword>
<proteinExistence type="predicted"/>
<dbReference type="PANTHER" id="PTHR19211">
    <property type="entry name" value="ATP-BINDING TRANSPORT PROTEIN-RELATED"/>
    <property type="match status" value="1"/>
</dbReference>
<dbReference type="GeneID" id="37009856"/>
<dbReference type="CDD" id="cd03221">
    <property type="entry name" value="ABCF_EF-3"/>
    <property type="match status" value="2"/>
</dbReference>
<dbReference type="SMART" id="SM00382">
    <property type="entry name" value="AAA"/>
    <property type="match status" value="2"/>
</dbReference>
<keyword evidence="3 7" id="KW-0067">ATP-binding</keyword>
<dbReference type="SUPFAM" id="SSF52540">
    <property type="entry name" value="P-loop containing nucleoside triphosphate hydrolases"/>
    <property type="match status" value="2"/>
</dbReference>
<evidence type="ECO:0000256" key="2">
    <source>
        <dbReference type="ARBA" id="ARBA00022741"/>
    </source>
</evidence>
<dbReference type="FunFam" id="3.40.50.300:FF:000549">
    <property type="entry name" value="ABC transporter ATP-binding protein arb1"/>
    <property type="match status" value="1"/>
</dbReference>
<dbReference type="GO" id="GO:0005524">
    <property type="term" value="F:ATP binding"/>
    <property type="evidence" value="ECO:0007669"/>
    <property type="project" value="UniProtKB-KW"/>
</dbReference>
<name>A0A2V1ASD5_9ASCO</name>
<dbReference type="EMBL" id="PKFO01000004">
    <property type="protein sequence ID" value="PVH21010.1"/>
    <property type="molecule type" value="Genomic_DNA"/>
</dbReference>
<dbReference type="Proteomes" id="UP000244309">
    <property type="component" value="Unassembled WGS sequence"/>
</dbReference>
<dbReference type="FunFam" id="3.40.50.300:FF:000618">
    <property type="entry name" value="ATP-binding cassette (ABC) transporter, putative"/>
    <property type="match status" value="1"/>
</dbReference>
<gene>
    <name evidence="7" type="ORF">CXQ85_004526</name>
</gene>
<evidence type="ECO:0000256" key="3">
    <source>
        <dbReference type="ARBA" id="ARBA00022840"/>
    </source>
</evidence>
<dbReference type="GO" id="GO:0016887">
    <property type="term" value="F:ATP hydrolysis activity"/>
    <property type="evidence" value="ECO:0007669"/>
    <property type="project" value="InterPro"/>
</dbReference>
<dbReference type="AlphaFoldDB" id="A0A2V1ASD5"/>
<dbReference type="InterPro" id="IPR017871">
    <property type="entry name" value="ABC_transporter-like_CS"/>
</dbReference>
<dbReference type="OrthoDB" id="2110130at2759"/>
<dbReference type="PROSITE" id="PS50893">
    <property type="entry name" value="ABC_TRANSPORTER_2"/>
    <property type="match status" value="2"/>
</dbReference>
<feature type="region of interest" description="Disordered" evidence="5">
    <location>
        <begin position="1"/>
        <end position="46"/>
    </location>
</feature>
<dbReference type="InterPro" id="IPR027417">
    <property type="entry name" value="P-loop_NTPase"/>
</dbReference>
<keyword evidence="2" id="KW-0547">Nucleotide-binding</keyword>
<evidence type="ECO:0000259" key="6">
    <source>
        <dbReference type="PROSITE" id="PS50893"/>
    </source>
</evidence>
<comment type="caution">
    <text evidence="7">The sequence shown here is derived from an EMBL/GenBank/DDBJ whole genome shotgun (WGS) entry which is preliminary data.</text>
</comment>
<feature type="coiled-coil region" evidence="4">
    <location>
        <begin position="152"/>
        <end position="179"/>
    </location>
</feature>
<dbReference type="PROSITE" id="PS00211">
    <property type="entry name" value="ABC_TRANSPORTER_1"/>
    <property type="match status" value="1"/>
</dbReference>
<feature type="domain" description="ABC transporter" evidence="6">
    <location>
        <begin position="393"/>
        <end position="610"/>
    </location>
</feature>
<dbReference type="InterPro" id="IPR003593">
    <property type="entry name" value="AAA+_ATPase"/>
</dbReference>
<organism evidence="7 8">
    <name type="scientific">Candidozyma haemuli</name>
    <dbReference type="NCBI Taxonomy" id="45357"/>
    <lineage>
        <taxon>Eukaryota</taxon>
        <taxon>Fungi</taxon>
        <taxon>Dikarya</taxon>
        <taxon>Ascomycota</taxon>
        <taxon>Saccharomycotina</taxon>
        <taxon>Pichiomycetes</taxon>
        <taxon>Metschnikowiaceae</taxon>
        <taxon>Candidozyma</taxon>
    </lineage>
</organism>
<dbReference type="Pfam" id="PF00005">
    <property type="entry name" value="ABC_tran"/>
    <property type="match status" value="2"/>
</dbReference>
<reference evidence="7 8" key="1">
    <citation type="submission" date="2017-12" db="EMBL/GenBank/DDBJ databases">
        <title>Genome Sequence of a Multidrug-Resistant Candida haemulonii Isolate from a Patient with Chronic Leg Ulcers in Israel.</title>
        <authorList>
            <person name="Chow N.A."/>
            <person name="Gade L."/>
            <person name="Batra D."/>
            <person name="Rowe L.A."/>
            <person name="Ben-Ami R."/>
            <person name="Loparev V.N."/>
            <person name="Litvintseva A.P."/>
        </authorList>
    </citation>
    <scope>NUCLEOTIDE SEQUENCE [LARGE SCALE GENOMIC DNA]</scope>
    <source>
        <strain evidence="7 8">B11899</strain>
    </source>
</reference>
<protein>
    <submittedName>
        <fullName evidence="7">ABC transporter ATP-binding protein ARB1</fullName>
    </submittedName>
</protein>
<evidence type="ECO:0000313" key="7">
    <source>
        <dbReference type="EMBL" id="PVH21010.1"/>
    </source>
</evidence>
<dbReference type="InterPro" id="IPR032781">
    <property type="entry name" value="ABC_tran_Xtn"/>
</dbReference>
<sequence>MSAVSASKAKREAKRAEKEAAKAAAGKSTKKTKKQAQKDAEEKDVDDADAQIAKLKLQTDEHGLSDRVTTGVLDSLETSRDIKISSLSLLFHGKVLIQDSTLELNYGRRYGLLGENGCGKSTLLKSLAAREYPVPEHIDVYLLNEPAEPSDHSALNYVVREAEAELKRMEDLVEDIIVKDGPENPALEGLYEKIDSMDPSTFESRAAVILTGLGFTPITINKKTRDMSGGWKMRVALAKALFVKPTLLLLDDPTAHLDLAACVWLEEYLKRWESTLILVSHSQDFLNGVCTNMIDMRMKVLTQYGGNYDSYVKTRQELETNQMKQYHKQQEEIQHIKKFIASAGTYANLVRQAKSRQKILDKMEADGLIQPVVPDKVFTFRFPDVEKLPPPVLAFDNMSFSYSGKDEDNLYEGLDIGIDMDSRVALVGPNGVGKSTLLNLFQGKLVPQKGRVIQHTHIKLGVYSQHSQDQLDLTKTPLEFVRDRFSNISQDFQYWRQQLGRFGLTGEGQTSQMATLSEGQRSRVVFALLAIESPNLILLDEPTNGLDLSTIDSLADAINSFNGGVVVVSHDFRLLDKVAKDIFVIENKTATRWEGSILDYKKMLAQEVVL</sequence>
<dbReference type="InterPro" id="IPR050611">
    <property type="entry name" value="ABCF"/>
</dbReference>
<accession>A0A2V1ASD5</accession>